<evidence type="ECO:0000313" key="3">
    <source>
        <dbReference type="Proteomes" id="UP000244855"/>
    </source>
</evidence>
<reference evidence="2 3" key="1">
    <citation type="journal article" date="2018" name="Sci. Rep.">
        <title>Comparative genomics provides insights into the lifestyle and reveals functional heterogeneity of dark septate endophytic fungi.</title>
        <authorList>
            <person name="Knapp D.G."/>
            <person name="Nemeth J.B."/>
            <person name="Barry K."/>
            <person name="Hainaut M."/>
            <person name="Henrissat B."/>
            <person name="Johnson J."/>
            <person name="Kuo A."/>
            <person name="Lim J.H.P."/>
            <person name="Lipzen A."/>
            <person name="Nolan M."/>
            <person name="Ohm R.A."/>
            <person name="Tamas L."/>
            <person name="Grigoriev I.V."/>
            <person name="Spatafora J.W."/>
            <person name="Nagy L.G."/>
            <person name="Kovacs G.M."/>
        </authorList>
    </citation>
    <scope>NUCLEOTIDE SEQUENCE [LARGE SCALE GENOMIC DNA]</scope>
    <source>
        <strain evidence="2 3">DSE2036</strain>
    </source>
</reference>
<dbReference type="PANTHER" id="PTHR35179">
    <property type="entry name" value="PROTEIN CBG02620"/>
    <property type="match status" value="1"/>
</dbReference>
<feature type="transmembrane region" description="Helical" evidence="1">
    <location>
        <begin position="72"/>
        <end position="95"/>
    </location>
</feature>
<feature type="transmembrane region" description="Helical" evidence="1">
    <location>
        <begin position="107"/>
        <end position="130"/>
    </location>
</feature>
<organism evidence="2 3">
    <name type="scientific">Periconia macrospinosa</name>
    <dbReference type="NCBI Taxonomy" id="97972"/>
    <lineage>
        <taxon>Eukaryota</taxon>
        <taxon>Fungi</taxon>
        <taxon>Dikarya</taxon>
        <taxon>Ascomycota</taxon>
        <taxon>Pezizomycotina</taxon>
        <taxon>Dothideomycetes</taxon>
        <taxon>Pleosporomycetidae</taxon>
        <taxon>Pleosporales</taxon>
        <taxon>Massarineae</taxon>
        <taxon>Periconiaceae</taxon>
        <taxon>Periconia</taxon>
    </lineage>
</organism>
<feature type="non-terminal residue" evidence="2">
    <location>
        <position position="250"/>
    </location>
</feature>
<dbReference type="Proteomes" id="UP000244855">
    <property type="component" value="Unassembled WGS sequence"/>
</dbReference>
<keyword evidence="1" id="KW-0472">Membrane</keyword>
<feature type="transmembrane region" description="Helical" evidence="1">
    <location>
        <begin position="6"/>
        <end position="27"/>
    </location>
</feature>
<keyword evidence="1" id="KW-1133">Transmembrane helix</keyword>
<evidence type="ECO:0000256" key="1">
    <source>
        <dbReference type="SAM" id="Phobius"/>
    </source>
</evidence>
<evidence type="ECO:0000313" key="2">
    <source>
        <dbReference type="EMBL" id="PVH97845.1"/>
    </source>
</evidence>
<feature type="transmembrane region" description="Helical" evidence="1">
    <location>
        <begin position="184"/>
        <end position="207"/>
    </location>
</feature>
<accession>A0A2V1DIT0</accession>
<dbReference type="EMBL" id="KZ805427">
    <property type="protein sequence ID" value="PVH97845.1"/>
    <property type="molecule type" value="Genomic_DNA"/>
</dbReference>
<keyword evidence="1" id="KW-0812">Transmembrane</keyword>
<proteinExistence type="predicted"/>
<gene>
    <name evidence="2" type="ORF">DM02DRAFT_504470</name>
</gene>
<dbReference type="PANTHER" id="PTHR35179:SF1">
    <property type="entry name" value="INTEGRAL MEMBRANE PROTEIN"/>
    <property type="match status" value="1"/>
</dbReference>
<keyword evidence="3" id="KW-1185">Reference proteome</keyword>
<protein>
    <submittedName>
        <fullName evidence="2">Uncharacterized protein</fullName>
    </submittedName>
</protein>
<feature type="transmembrane region" description="Helical" evidence="1">
    <location>
        <begin position="39"/>
        <end position="60"/>
    </location>
</feature>
<dbReference type="AlphaFoldDB" id="A0A2V1DIT0"/>
<name>A0A2V1DIT0_9PLEO</name>
<feature type="transmembrane region" description="Helical" evidence="1">
    <location>
        <begin position="150"/>
        <end position="172"/>
    </location>
</feature>
<dbReference type="OrthoDB" id="3205825at2759"/>
<sequence length="250" mass="29050">MEIFSIFFGIFLGLFVPTSTTAMQQTWSIYRRTRSIKNWYVGMVWLEIVVNLIFSISTYLYLCGVIKPSVGYYFVIVLLWAFQTQILPQIIINRISLIMVDRRKARLLKWVFFILILIVNISVAVIWITAHAGKNKTWVMINLVWERIEKAFFLIIDLGLNIYFLYLVRFRLIANGLTKYMRLYNYNVAIVFVSTSMDVLLLGLLSLPDGYTYVQFAPVAYIIKLNIELNMAVLISKVVRSSSDRSGEGY</sequence>